<keyword evidence="4" id="KW-1185">Reference proteome</keyword>
<sequence>MNKQTPDSRRSGTILTAVRPEGDLTALERAGQIAKAFSLPLRIETIMDEETTKAVLAAAEDALRKAAGEILPDGVEASFGVRRLAPQFSDEGFGTAAMLLDTARVQDIAMVVLNKPTGKKSFGKTMVEKLLRLTRLPVLTVDGDSRFPYEGVLAGVDFGNCAAAVVDSALLWAPGANWSFVHAYDPVLRRVQADIARAEGLQLAEEEMSNLIERQAMLSVAQEGYVDRFSAHIEDGTPRDVIARHLEDETPDLLVLGGHGRSGFASAILGSCVSTFIERAACDVMIVRG</sequence>
<dbReference type="Pfam" id="PF00582">
    <property type="entry name" value="Usp"/>
    <property type="match status" value="1"/>
</dbReference>
<comment type="similarity">
    <text evidence="1">Belongs to the universal stress protein A family.</text>
</comment>
<dbReference type="EMBL" id="JABFCX010000003">
    <property type="protein sequence ID" value="NNU17539.1"/>
    <property type="molecule type" value="Genomic_DNA"/>
</dbReference>
<gene>
    <name evidence="3" type="ORF">HK107_14505</name>
</gene>
<reference evidence="3 4" key="1">
    <citation type="submission" date="2020-05" db="EMBL/GenBank/DDBJ databases">
        <title>Parvularcula mediterraneae sp. nov., isolated from polypropylene straw from shallow seawater of the seashore of Laganas in Zakynthos island, Greece.</title>
        <authorList>
            <person name="Szabo I."/>
            <person name="Al-Omari J."/>
            <person name="Rado J."/>
            <person name="Szerdahelyi G.S."/>
        </authorList>
    </citation>
    <scope>NUCLEOTIDE SEQUENCE [LARGE SCALE GENOMIC DNA]</scope>
    <source>
        <strain evidence="3 4">ZS-1/3</strain>
    </source>
</reference>
<dbReference type="RefSeq" id="WP_173201052.1">
    <property type="nucleotide sequence ID" value="NZ_JABFCX010000003.1"/>
</dbReference>
<protein>
    <submittedName>
        <fullName evidence="3">Universal stress protein</fullName>
    </submittedName>
</protein>
<dbReference type="InterPro" id="IPR006016">
    <property type="entry name" value="UspA"/>
</dbReference>
<comment type="caution">
    <text evidence="3">The sequence shown here is derived from an EMBL/GenBank/DDBJ whole genome shotgun (WGS) entry which is preliminary data.</text>
</comment>
<dbReference type="SUPFAM" id="SSF52402">
    <property type="entry name" value="Adenine nucleotide alpha hydrolases-like"/>
    <property type="match status" value="2"/>
</dbReference>
<dbReference type="PANTHER" id="PTHR46268:SF6">
    <property type="entry name" value="UNIVERSAL STRESS PROTEIN UP12"/>
    <property type="match status" value="1"/>
</dbReference>
<evidence type="ECO:0000259" key="2">
    <source>
        <dbReference type="Pfam" id="PF00582"/>
    </source>
</evidence>
<evidence type="ECO:0000313" key="3">
    <source>
        <dbReference type="EMBL" id="NNU17539.1"/>
    </source>
</evidence>
<name>A0A7Y3RNW3_9PROT</name>
<accession>A0A7Y3RNW3</accession>
<feature type="domain" description="UspA" evidence="2">
    <location>
        <begin position="149"/>
        <end position="288"/>
    </location>
</feature>
<organism evidence="3 4">
    <name type="scientific">Parvularcula mediterranea</name>
    <dbReference type="NCBI Taxonomy" id="2732508"/>
    <lineage>
        <taxon>Bacteria</taxon>
        <taxon>Pseudomonadati</taxon>
        <taxon>Pseudomonadota</taxon>
        <taxon>Alphaproteobacteria</taxon>
        <taxon>Parvularculales</taxon>
        <taxon>Parvularculaceae</taxon>
        <taxon>Parvularcula</taxon>
    </lineage>
</organism>
<dbReference type="Proteomes" id="UP000536835">
    <property type="component" value="Unassembled WGS sequence"/>
</dbReference>
<dbReference type="PRINTS" id="PR01438">
    <property type="entry name" value="UNVRSLSTRESS"/>
</dbReference>
<evidence type="ECO:0000256" key="1">
    <source>
        <dbReference type="ARBA" id="ARBA00008791"/>
    </source>
</evidence>
<dbReference type="AlphaFoldDB" id="A0A7Y3RNW3"/>
<dbReference type="CDD" id="cd00293">
    <property type="entry name" value="USP-like"/>
    <property type="match status" value="1"/>
</dbReference>
<dbReference type="InterPro" id="IPR006015">
    <property type="entry name" value="Universal_stress_UspA"/>
</dbReference>
<proteinExistence type="inferred from homology"/>
<dbReference type="Gene3D" id="3.40.50.620">
    <property type="entry name" value="HUPs"/>
    <property type="match status" value="2"/>
</dbReference>
<dbReference type="PANTHER" id="PTHR46268">
    <property type="entry name" value="STRESS RESPONSE PROTEIN NHAX"/>
    <property type="match status" value="1"/>
</dbReference>
<dbReference type="InterPro" id="IPR014729">
    <property type="entry name" value="Rossmann-like_a/b/a_fold"/>
</dbReference>
<evidence type="ECO:0000313" key="4">
    <source>
        <dbReference type="Proteomes" id="UP000536835"/>
    </source>
</evidence>